<gene>
    <name evidence="2" type="ORF">SAMN05443667_11530</name>
</gene>
<name>A0A1H4FVF6_9FLAO</name>
<dbReference type="EMBL" id="FNRD01000015">
    <property type="protein sequence ID" value="SEB01087.1"/>
    <property type="molecule type" value="Genomic_DNA"/>
</dbReference>
<dbReference type="AlphaFoldDB" id="A0A1H4FVF6"/>
<dbReference type="OrthoDB" id="779764at2"/>
<proteinExistence type="predicted"/>
<dbReference type="InterPro" id="IPR025375">
    <property type="entry name" value="DUF4365"/>
</dbReference>
<feature type="domain" description="DUF4365" evidence="1">
    <location>
        <begin position="16"/>
        <end position="138"/>
    </location>
</feature>
<protein>
    <recommendedName>
        <fullName evidence="1">DUF4365 domain-containing protein</fullName>
    </recommendedName>
</protein>
<dbReference type="Proteomes" id="UP000198951">
    <property type="component" value="Unassembled WGS sequence"/>
</dbReference>
<evidence type="ECO:0000259" key="1">
    <source>
        <dbReference type="Pfam" id="PF14280"/>
    </source>
</evidence>
<organism evidence="2 3">
    <name type="scientific">Flavobacterium gillisiae</name>
    <dbReference type="NCBI Taxonomy" id="150146"/>
    <lineage>
        <taxon>Bacteria</taxon>
        <taxon>Pseudomonadati</taxon>
        <taxon>Bacteroidota</taxon>
        <taxon>Flavobacteriia</taxon>
        <taxon>Flavobacteriales</taxon>
        <taxon>Flavobacteriaceae</taxon>
        <taxon>Flavobacterium</taxon>
    </lineage>
</organism>
<evidence type="ECO:0000313" key="2">
    <source>
        <dbReference type="EMBL" id="SEB01087.1"/>
    </source>
</evidence>
<sequence>MDFPKRIKQHKSQSDSFAILLYKLKDLGIFRNATENDYGIDFEIEIVFKDRVIGRYLKAQVKSAEELYIRADEKPTVGGIKQTTLSYWTELCFRTHVIVFAVDLKTEKIYFTNSIFWQATTLLDGSEKSKTIEFLPAIDLSKGIPSKTPEDAKTLEKTENFLSTTLIQKIAFQSSIVDILYAHKSILRNIHSIYELYTDTWHYDAWTEVQALDMFKTVLECAKILIDEVPKEDLNDEEYKNLFNFEYWARITDWSYDNVSNEVAKKPLKIILPLLLDKIKYYSMLVLSGAYYWIHKDIPYLKLVFKTIIPEGRTHENMIRVSYDNTEFENKEDFDLFIHEAIEKNKKLKDETNGSS</sequence>
<reference evidence="3" key="1">
    <citation type="submission" date="2016-10" db="EMBL/GenBank/DDBJ databases">
        <authorList>
            <person name="Varghese N."/>
            <person name="Submissions S."/>
        </authorList>
    </citation>
    <scope>NUCLEOTIDE SEQUENCE [LARGE SCALE GENOMIC DNA]</scope>
    <source>
        <strain evidence="3">DSM 22376</strain>
    </source>
</reference>
<evidence type="ECO:0000313" key="3">
    <source>
        <dbReference type="Proteomes" id="UP000198951"/>
    </source>
</evidence>
<dbReference type="Pfam" id="PF14280">
    <property type="entry name" value="DUF4365"/>
    <property type="match status" value="1"/>
</dbReference>
<accession>A0A1H4FVF6</accession>
<keyword evidence="3" id="KW-1185">Reference proteome</keyword>
<dbReference type="RefSeq" id="WP_091093142.1">
    <property type="nucleotide sequence ID" value="NZ_FNRD01000015.1"/>
</dbReference>